<dbReference type="AlphaFoldDB" id="A0A0E9XZD4"/>
<name>A0A0E9XZD4_ANGAN</name>
<protein>
    <submittedName>
        <fullName evidence="2">Uncharacterized protein</fullName>
    </submittedName>
</protein>
<organism evidence="2">
    <name type="scientific">Anguilla anguilla</name>
    <name type="common">European freshwater eel</name>
    <name type="synonym">Muraena anguilla</name>
    <dbReference type="NCBI Taxonomy" id="7936"/>
    <lineage>
        <taxon>Eukaryota</taxon>
        <taxon>Metazoa</taxon>
        <taxon>Chordata</taxon>
        <taxon>Craniata</taxon>
        <taxon>Vertebrata</taxon>
        <taxon>Euteleostomi</taxon>
        <taxon>Actinopterygii</taxon>
        <taxon>Neopterygii</taxon>
        <taxon>Teleostei</taxon>
        <taxon>Anguilliformes</taxon>
        <taxon>Anguillidae</taxon>
        <taxon>Anguilla</taxon>
    </lineage>
</organism>
<evidence type="ECO:0000313" key="2">
    <source>
        <dbReference type="EMBL" id="JAI07221.1"/>
    </source>
</evidence>
<dbReference type="EMBL" id="GBXM01001357">
    <property type="protein sequence ID" value="JAI07221.1"/>
    <property type="molecule type" value="Transcribed_RNA"/>
</dbReference>
<reference evidence="2" key="1">
    <citation type="submission" date="2014-11" db="EMBL/GenBank/DDBJ databases">
        <authorList>
            <person name="Amaro Gonzalez C."/>
        </authorList>
    </citation>
    <scope>NUCLEOTIDE SEQUENCE</scope>
</reference>
<reference evidence="2" key="2">
    <citation type="journal article" date="2015" name="Fish Shellfish Immunol.">
        <title>Early steps in the European eel (Anguilla anguilla)-Vibrio vulnificus interaction in the gills: Role of the RtxA13 toxin.</title>
        <authorList>
            <person name="Callol A."/>
            <person name="Pajuelo D."/>
            <person name="Ebbesson L."/>
            <person name="Teles M."/>
            <person name="MacKenzie S."/>
            <person name="Amaro C."/>
        </authorList>
    </citation>
    <scope>NUCLEOTIDE SEQUENCE</scope>
</reference>
<sequence>MCGSYSWLGEEPRSSGGQQVSHHCSARNQRDEH</sequence>
<feature type="region of interest" description="Disordered" evidence="1">
    <location>
        <begin position="1"/>
        <end position="33"/>
    </location>
</feature>
<evidence type="ECO:0000256" key="1">
    <source>
        <dbReference type="SAM" id="MobiDB-lite"/>
    </source>
</evidence>
<accession>A0A0E9XZD4</accession>
<proteinExistence type="predicted"/>